<gene>
    <name evidence="1" type="ORF">NUW58_g4304</name>
</gene>
<keyword evidence="2" id="KW-1185">Reference proteome</keyword>
<evidence type="ECO:0000313" key="2">
    <source>
        <dbReference type="Proteomes" id="UP001143856"/>
    </source>
</evidence>
<comment type="caution">
    <text evidence="1">The sequence shown here is derived from an EMBL/GenBank/DDBJ whole genome shotgun (WGS) entry which is preliminary data.</text>
</comment>
<dbReference type="EMBL" id="JAPDGR010000736">
    <property type="protein sequence ID" value="KAJ2987815.1"/>
    <property type="molecule type" value="Genomic_DNA"/>
</dbReference>
<evidence type="ECO:0000313" key="1">
    <source>
        <dbReference type="EMBL" id="KAJ2987815.1"/>
    </source>
</evidence>
<protein>
    <submittedName>
        <fullName evidence="1">Uncharacterized protein</fullName>
    </submittedName>
</protein>
<accession>A0ACC1P8H9</accession>
<organism evidence="1 2">
    <name type="scientific">Xylaria curta</name>
    <dbReference type="NCBI Taxonomy" id="42375"/>
    <lineage>
        <taxon>Eukaryota</taxon>
        <taxon>Fungi</taxon>
        <taxon>Dikarya</taxon>
        <taxon>Ascomycota</taxon>
        <taxon>Pezizomycotina</taxon>
        <taxon>Sordariomycetes</taxon>
        <taxon>Xylariomycetidae</taxon>
        <taxon>Xylariales</taxon>
        <taxon>Xylariaceae</taxon>
        <taxon>Xylaria</taxon>
    </lineage>
</organism>
<name>A0ACC1P8H9_9PEZI</name>
<sequence>MSQDPPVPPPPDLCMVGAGVPPVGTISNFENPETLVPVLFSVPVLLAIISVIFTKGTDLKNRLDFAAIALVLSLAHICLLFTQARYARHQWDVRACWYSGTYIKTLFSLEILSTFVLFFSKASILLLFHQLFEIKRPTRIAILYGIIFTALLYIFVNITLSAIFTAPHAGETWAGILMYKDPRKQLIWGIVQSVLGTGLDLFIFLLPIPIILKLHLSTNGKIQLLAVFAIASV</sequence>
<reference evidence="1" key="1">
    <citation type="submission" date="2022-10" db="EMBL/GenBank/DDBJ databases">
        <title>Genome Sequence of Xylaria curta.</title>
        <authorList>
            <person name="Buettner E."/>
        </authorList>
    </citation>
    <scope>NUCLEOTIDE SEQUENCE</scope>
    <source>
        <strain evidence="1">Babe10</strain>
    </source>
</reference>
<dbReference type="Proteomes" id="UP001143856">
    <property type="component" value="Unassembled WGS sequence"/>
</dbReference>
<proteinExistence type="predicted"/>